<sequence>MKKIIGLTLLMAGLAGCNQSNPAGSEVESRSSVTTTEVASPTTAQMRLWSSSCALCHVTGQGGAPKIGNQDEWSPRTAEGIDVLLEHTLNGYNNMPPLGYCMACEDSDFVALIEFMGAEK</sequence>
<dbReference type="Pfam" id="PF13442">
    <property type="entry name" value="Cytochrome_CBB3"/>
    <property type="match status" value="1"/>
</dbReference>
<evidence type="ECO:0000259" key="6">
    <source>
        <dbReference type="Pfam" id="PF13442"/>
    </source>
</evidence>
<dbReference type="PROSITE" id="PS51257">
    <property type="entry name" value="PROKAR_LIPOPROTEIN"/>
    <property type="match status" value="1"/>
</dbReference>
<dbReference type="Gene3D" id="1.10.760.10">
    <property type="entry name" value="Cytochrome c-like domain"/>
    <property type="match status" value="1"/>
</dbReference>
<protein>
    <submittedName>
        <fullName evidence="7">Cytochrome c5 family protein</fullName>
    </submittedName>
</protein>
<gene>
    <name evidence="7" type="ORF">HQ497_12740</name>
</gene>
<evidence type="ECO:0000313" key="7">
    <source>
        <dbReference type="EMBL" id="NQV66221.1"/>
    </source>
</evidence>
<dbReference type="InterPro" id="IPR036909">
    <property type="entry name" value="Cyt_c-like_dom_sf"/>
</dbReference>
<dbReference type="AlphaFoldDB" id="A0A972VZ49"/>
<feature type="domain" description="Cytochrome c" evidence="6">
    <location>
        <begin position="46"/>
        <end position="116"/>
    </location>
</feature>
<evidence type="ECO:0000313" key="8">
    <source>
        <dbReference type="Proteomes" id="UP000754644"/>
    </source>
</evidence>
<dbReference type="Proteomes" id="UP000754644">
    <property type="component" value="Unassembled WGS sequence"/>
</dbReference>
<evidence type="ECO:0000256" key="2">
    <source>
        <dbReference type="ARBA" id="ARBA00022617"/>
    </source>
</evidence>
<dbReference type="PANTHER" id="PTHR40942">
    <property type="match status" value="1"/>
</dbReference>
<evidence type="ECO:0000256" key="4">
    <source>
        <dbReference type="ARBA" id="ARBA00022982"/>
    </source>
</evidence>
<name>A0A972VZ49_9GAMM</name>
<keyword evidence="1" id="KW-0813">Transport</keyword>
<dbReference type="PANTHER" id="PTHR40942:SF4">
    <property type="entry name" value="CYTOCHROME C5"/>
    <property type="match status" value="1"/>
</dbReference>
<evidence type="ECO:0000256" key="1">
    <source>
        <dbReference type="ARBA" id="ARBA00022448"/>
    </source>
</evidence>
<dbReference type="SUPFAM" id="SSF46626">
    <property type="entry name" value="Cytochrome c"/>
    <property type="match status" value="1"/>
</dbReference>
<keyword evidence="2" id="KW-0349">Heme</keyword>
<dbReference type="InterPro" id="IPR009056">
    <property type="entry name" value="Cyt_c-like_dom"/>
</dbReference>
<dbReference type="GO" id="GO:0009055">
    <property type="term" value="F:electron transfer activity"/>
    <property type="evidence" value="ECO:0007669"/>
    <property type="project" value="InterPro"/>
</dbReference>
<keyword evidence="4" id="KW-0249">Electron transport</keyword>
<comment type="caution">
    <text evidence="7">The sequence shown here is derived from an EMBL/GenBank/DDBJ whole genome shotgun (WGS) entry which is preliminary data.</text>
</comment>
<dbReference type="GO" id="GO:0005506">
    <property type="term" value="F:iron ion binding"/>
    <property type="evidence" value="ECO:0007669"/>
    <property type="project" value="InterPro"/>
</dbReference>
<accession>A0A972VZ49</accession>
<dbReference type="InterPro" id="IPR002323">
    <property type="entry name" value="Cyt_CIE"/>
</dbReference>
<dbReference type="PRINTS" id="PR00607">
    <property type="entry name" value="CYTCHROMECIE"/>
</dbReference>
<proteinExistence type="predicted"/>
<evidence type="ECO:0000256" key="3">
    <source>
        <dbReference type="ARBA" id="ARBA00022723"/>
    </source>
</evidence>
<evidence type="ECO:0000256" key="5">
    <source>
        <dbReference type="ARBA" id="ARBA00023004"/>
    </source>
</evidence>
<dbReference type="GO" id="GO:0020037">
    <property type="term" value="F:heme binding"/>
    <property type="evidence" value="ECO:0007669"/>
    <property type="project" value="InterPro"/>
</dbReference>
<keyword evidence="3" id="KW-0479">Metal-binding</keyword>
<keyword evidence="5" id="KW-0408">Iron</keyword>
<reference evidence="7" key="1">
    <citation type="submission" date="2020-05" db="EMBL/GenBank/DDBJ databases">
        <title>Sulfur intermediates as new biogeochemical hubs in an aquatic model microbial ecosystem.</title>
        <authorList>
            <person name="Vigneron A."/>
        </authorList>
    </citation>
    <scope>NUCLEOTIDE SEQUENCE</scope>
    <source>
        <strain evidence="7">Bin.250</strain>
    </source>
</reference>
<organism evidence="7 8">
    <name type="scientific">SAR86 cluster bacterium</name>
    <dbReference type="NCBI Taxonomy" id="2030880"/>
    <lineage>
        <taxon>Bacteria</taxon>
        <taxon>Pseudomonadati</taxon>
        <taxon>Pseudomonadota</taxon>
        <taxon>Gammaproteobacteria</taxon>
        <taxon>SAR86 cluster</taxon>
    </lineage>
</organism>
<dbReference type="EMBL" id="JABMOJ010000480">
    <property type="protein sequence ID" value="NQV66221.1"/>
    <property type="molecule type" value="Genomic_DNA"/>
</dbReference>